<dbReference type="AlphaFoldDB" id="A0A1V6PIQ8"/>
<keyword evidence="6" id="KW-0539">Nucleus</keyword>
<feature type="region of interest" description="Disordered" evidence="7">
    <location>
        <begin position="198"/>
        <end position="220"/>
    </location>
</feature>
<keyword evidence="4" id="KW-0238">DNA-binding</keyword>
<dbReference type="GO" id="GO:0008270">
    <property type="term" value="F:zinc ion binding"/>
    <property type="evidence" value="ECO:0007669"/>
    <property type="project" value="InterPro"/>
</dbReference>
<dbReference type="PROSITE" id="PS50048">
    <property type="entry name" value="ZN2_CY6_FUNGAL_2"/>
    <property type="match status" value="1"/>
</dbReference>
<reference evidence="10" key="1">
    <citation type="journal article" date="2017" name="Nat. Microbiol.">
        <title>Global analysis of biosynthetic gene clusters reveals vast potential of secondary metabolite production in Penicillium species.</title>
        <authorList>
            <person name="Nielsen J.C."/>
            <person name="Grijseels S."/>
            <person name="Prigent S."/>
            <person name="Ji B."/>
            <person name="Dainat J."/>
            <person name="Nielsen K.F."/>
            <person name="Frisvad J.C."/>
            <person name="Workman M."/>
            <person name="Nielsen J."/>
        </authorList>
    </citation>
    <scope>NUCLEOTIDE SEQUENCE [LARGE SCALE GENOMIC DNA]</scope>
    <source>
        <strain evidence="10">IBT 11843</strain>
    </source>
</reference>
<dbReference type="OrthoDB" id="5575144at2759"/>
<evidence type="ECO:0000256" key="5">
    <source>
        <dbReference type="ARBA" id="ARBA00023163"/>
    </source>
</evidence>
<keyword evidence="2" id="KW-0862">Zinc</keyword>
<keyword evidence="10" id="KW-1185">Reference proteome</keyword>
<dbReference type="STRING" id="69771.A0A1V6PIQ8"/>
<dbReference type="PANTHER" id="PTHR47659">
    <property type="entry name" value="ZN(II)2CYS6 TRANSCRIPTION FACTOR (EUROFUNG)-RELATED"/>
    <property type="match status" value="1"/>
</dbReference>
<dbReference type="EMBL" id="MDYL01000004">
    <property type="protein sequence ID" value="OQD76532.1"/>
    <property type="molecule type" value="Genomic_DNA"/>
</dbReference>
<feature type="region of interest" description="Disordered" evidence="7">
    <location>
        <begin position="349"/>
        <end position="397"/>
    </location>
</feature>
<dbReference type="SMART" id="SM00066">
    <property type="entry name" value="GAL4"/>
    <property type="match status" value="1"/>
</dbReference>
<protein>
    <recommendedName>
        <fullName evidence="8">Zn(2)-C6 fungal-type domain-containing protein</fullName>
    </recommendedName>
</protein>
<dbReference type="Proteomes" id="UP000191522">
    <property type="component" value="Unassembled WGS sequence"/>
</dbReference>
<feature type="compositionally biased region" description="Pro residues" evidence="7">
    <location>
        <begin position="349"/>
        <end position="365"/>
    </location>
</feature>
<dbReference type="InterPro" id="IPR001138">
    <property type="entry name" value="Zn2Cys6_DnaBD"/>
</dbReference>
<proteinExistence type="predicted"/>
<evidence type="ECO:0000256" key="1">
    <source>
        <dbReference type="ARBA" id="ARBA00022723"/>
    </source>
</evidence>
<dbReference type="PANTHER" id="PTHR47659:SF4">
    <property type="entry name" value="ZN(II)2CYS6 TRANSCRIPTION FACTOR (EUROFUNG)"/>
    <property type="match status" value="1"/>
</dbReference>
<evidence type="ECO:0000256" key="3">
    <source>
        <dbReference type="ARBA" id="ARBA00023015"/>
    </source>
</evidence>
<gene>
    <name evidence="9" type="ORF">PENDEC_c004G02210</name>
</gene>
<evidence type="ECO:0000313" key="9">
    <source>
        <dbReference type="EMBL" id="OQD76532.1"/>
    </source>
</evidence>
<dbReference type="InterPro" id="IPR050335">
    <property type="entry name" value="ERT1_acuK_gluconeogen_tf"/>
</dbReference>
<evidence type="ECO:0000256" key="6">
    <source>
        <dbReference type="ARBA" id="ARBA00023242"/>
    </source>
</evidence>
<evidence type="ECO:0000256" key="7">
    <source>
        <dbReference type="SAM" id="MobiDB-lite"/>
    </source>
</evidence>
<keyword evidence="5" id="KW-0804">Transcription</keyword>
<dbReference type="CDD" id="cd00067">
    <property type="entry name" value="GAL4"/>
    <property type="match status" value="1"/>
</dbReference>
<dbReference type="GO" id="GO:0000981">
    <property type="term" value="F:DNA-binding transcription factor activity, RNA polymerase II-specific"/>
    <property type="evidence" value="ECO:0007669"/>
    <property type="project" value="InterPro"/>
</dbReference>
<dbReference type="OMA" id="KEATCVD"/>
<feature type="compositionally biased region" description="Pro residues" evidence="7">
    <location>
        <begin position="120"/>
        <end position="130"/>
    </location>
</feature>
<accession>A0A1V6PIQ8</accession>
<evidence type="ECO:0000256" key="2">
    <source>
        <dbReference type="ARBA" id="ARBA00022833"/>
    </source>
</evidence>
<feature type="region of interest" description="Disordered" evidence="7">
    <location>
        <begin position="1"/>
        <end position="155"/>
    </location>
</feature>
<comment type="caution">
    <text evidence="9">The sequence shown here is derived from an EMBL/GenBank/DDBJ whole genome shotgun (WGS) entry which is preliminary data.</text>
</comment>
<organism evidence="9 10">
    <name type="scientific">Penicillium decumbens</name>
    <dbReference type="NCBI Taxonomy" id="69771"/>
    <lineage>
        <taxon>Eukaryota</taxon>
        <taxon>Fungi</taxon>
        <taxon>Dikarya</taxon>
        <taxon>Ascomycota</taxon>
        <taxon>Pezizomycotina</taxon>
        <taxon>Eurotiomycetes</taxon>
        <taxon>Eurotiomycetidae</taxon>
        <taxon>Eurotiales</taxon>
        <taxon>Aspergillaceae</taxon>
        <taxon>Penicillium</taxon>
    </lineage>
</organism>
<dbReference type="GO" id="GO:0003677">
    <property type="term" value="F:DNA binding"/>
    <property type="evidence" value="ECO:0007669"/>
    <property type="project" value="UniProtKB-KW"/>
</dbReference>
<feature type="region of interest" description="Disordered" evidence="7">
    <location>
        <begin position="445"/>
        <end position="532"/>
    </location>
</feature>
<keyword evidence="3" id="KW-0805">Transcription regulation</keyword>
<evidence type="ECO:0000259" key="8">
    <source>
        <dbReference type="PROSITE" id="PS50048"/>
    </source>
</evidence>
<sequence length="532" mass="57122">MQPLVLHPPSLATAQFGQPRFNSGPERLPLNRPWSTNARGYSPRASVLRQSMSGSPPAELPSVTSGEPKPAYPVSSSAALTTERPASSSAAATSAPPVQTEHQPALLPPRYGEQRAPAYVDPPRPLPGPSSCPLSTLESPAAGPATRSLAQKSTRRTKAHVASACVNCKKKHLGCDPARPCRRCVLAGKATKSSCVDVTHKKRGRPPLKAEDSSLRPYTSHMENPAVSAEVQPSVSSQRTIMHRATSSRELRPMTDLQAIGEPGPVAAAMQIPRGQPHRWSASVFPLTRPMDPSTTMPNTAGRRPFSASGPPTYGAPPHPPPAFMPTTGGFNPVFRVEAIPSGMEHRFPPYPSPALPPPTSPPQHLPAGVPYLPYEAPSSTLHQPLGNPRASQGPREAYLESPLRLPPIHQATASPGPAHHHAHRLSDPYPATWTSAREEATRQLRSPGILHRPTSSLFSYSAPHPRLSSQTSPLDPTPRHLGPVEFPSPITIGQSPPREPRADTQPNTEAEDQEPRPVKRRKMALDDMVNG</sequence>
<keyword evidence="1" id="KW-0479">Metal-binding</keyword>
<feature type="compositionally biased region" description="Low complexity" evidence="7">
    <location>
        <begin position="85"/>
        <end position="97"/>
    </location>
</feature>
<evidence type="ECO:0000313" key="10">
    <source>
        <dbReference type="Proteomes" id="UP000191522"/>
    </source>
</evidence>
<name>A0A1V6PIQ8_PENDC</name>
<evidence type="ECO:0000256" key="4">
    <source>
        <dbReference type="ARBA" id="ARBA00023125"/>
    </source>
</evidence>
<feature type="domain" description="Zn(2)-C6 fungal-type" evidence="8">
    <location>
        <begin position="164"/>
        <end position="197"/>
    </location>
</feature>